<organism evidence="2">
    <name type="scientific">freshwater metagenome</name>
    <dbReference type="NCBI Taxonomy" id="449393"/>
    <lineage>
        <taxon>unclassified sequences</taxon>
        <taxon>metagenomes</taxon>
        <taxon>ecological metagenomes</taxon>
    </lineage>
</organism>
<dbReference type="AlphaFoldDB" id="A0A6J7DWY0"/>
<sequence length="281" mass="30119">MDYEAYRVDSRRRWEGAASGWDERREAVRSAAAPVAQWIVDAADPQPGETIVEVACGLGDTGLLAARRVGPAGRVILTDGAPAMVEAAGRAIAATGADHVEARAMEAEWLDLETASADAILSRWGYMLLADPEAALREARRVLRPGGRIALAVWAPQSENPWIGVLQEQLLARGLATIPEPGTPGMFALADQTALTELLWAAGFSDVRLERVPFAWEAPDVDAWWEHMRVTSISLGETLQGLAPAEHYALRDAVDAAYAQYARPNGSLQLPACALGAFALA</sequence>
<feature type="domain" description="Methyltransferase" evidence="1">
    <location>
        <begin position="51"/>
        <end position="147"/>
    </location>
</feature>
<accession>A0A6J7DWY0</accession>
<dbReference type="Pfam" id="PF13649">
    <property type="entry name" value="Methyltransf_25"/>
    <property type="match status" value="1"/>
</dbReference>
<evidence type="ECO:0000259" key="1">
    <source>
        <dbReference type="Pfam" id="PF13649"/>
    </source>
</evidence>
<dbReference type="PANTHER" id="PTHR43591:SF24">
    <property type="entry name" value="2-METHOXY-6-POLYPRENYL-1,4-BENZOQUINOL METHYLASE, MITOCHONDRIAL"/>
    <property type="match status" value="1"/>
</dbReference>
<gene>
    <name evidence="2" type="ORF">UFOPK3423_00838</name>
</gene>
<dbReference type="SUPFAM" id="SSF53335">
    <property type="entry name" value="S-adenosyl-L-methionine-dependent methyltransferases"/>
    <property type="match status" value="1"/>
</dbReference>
<dbReference type="GO" id="GO:0008168">
    <property type="term" value="F:methyltransferase activity"/>
    <property type="evidence" value="ECO:0007669"/>
    <property type="project" value="TreeGrafter"/>
</dbReference>
<proteinExistence type="predicted"/>
<dbReference type="InterPro" id="IPR029063">
    <property type="entry name" value="SAM-dependent_MTases_sf"/>
</dbReference>
<protein>
    <submittedName>
        <fullName evidence="2">Unannotated protein</fullName>
    </submittedName>
</protein>
<dbReference type="EMBL" id="CAFBLQ010000078">
    <property type="protein sequence ID" value="CAB4872839.1"/>
    <property type="molecule type" value="Genomic_DNA"/>
</dbReference>
<dbReference type="Gene3D" id="3.40.50.150">
    <property type="entry name" value="Vaccinia Virus protein VP39"/>
    <property type="match status" value="1"/>
</dbReference>
<evidence type="ECO:0000313" key="2">
    <source>
        <dbReference type="EMBL" id="CAB4872839.1"/>
    </source>
</evidence>
<dbReference type="CDD" id="cd02440">
    <property type="entry name" value="AdoMet_MTases"/>
    <property type="match status" value="1"/>
</dbReference>
<dbReference type="PANTHER" id="PTHR43591">
    <property type="entry name" value="METHYLTRANSFERASE"/>
    <property type="match status" value="1"/>
</dbReference>
<name>A0A6J7DWY0_9ZZZZ</name>
<reference evidence="2" key="1">
    <citation type="submission" date="2020-05" db="EMBL/GenBank/DDBJ databases">
        <authorList>
            <person name="Chiriac C."/>
            <person name="Salcher M."/>
            <person name="Ghai R."/>
            <person name="Kavagutti S V."/>
        </authorList>
    </citation>
    <scope>NUCLEOTIDE SEQUENCE</scope>
</reference>
<dbReference type="InterPro" id="IPR041698">
    <property type="entry name" value="Methyltransf_25"/>
</dbReference>